<dbReference type="PANTHER" id="PTHR35043:SF7">
    <property type="entry name" value="TRANSCRIPTION FACTOR DOMAIN-CONTAINING PROTEIN"/>
    <property type="match status" value="1"/>
</dbReference>
<dbReference type="PANTHER" id="PTHR35043">
    <property type="entry name" value="TRANSCRIPTION FACTOR DOMAIN-CONTAINING PROTEIN"/>
    <property type="match status" value="1"/>
</dbReference>
<dbReference type="RefSeq" id="XP_056513921.1">
    <property type="nucleotide sequence ID" value="XM_056652854.1"/>
</dbReference>
<evidence type="ECO:0000256" key="1">
    <source>
        <dbReference type="SAM" id="MobiDB-lite"/>
    </source>
</evidence>
<evidence type="ECO:0000313" key="5">
    <source>
        <dbReference type="Proteomes" id="UP001141434"/>
    </source>
</evidence>
<sequence length="520" mass="58738">MARPAERHLVLAFVLLLVYATHTLAQPDPPAKEGWKFDDNSRSSWDILWTCVSTIFACTWTTLHMPLPKRDETDVVHMCSKLMAWIYAILAPELFAVLAAEDLWQARSVAARCNAAFLAVESENADASSSWSETPAAQTATNPANRWRATTDEWTFPVQPGNVVPLIQAGVVKPSHLRARDIEDRAKADSFAKAFTILQSSWIACNVIARKAYGLPISALEISTVAYVVCAAITYAVLWHKPKDMVTPIVIPFPYKRNDENMPGQIMEALDESYGRWMHISDTTTDQTTPMSDFLLLPLMILIFPVVMTQAFFRSNMLKRTIRKFRNRRARHLSPSENTPPMSEGQTRDKEAPRDEEAVQEGEGPSNEPRSSIEETEKKSEGDQELLTVRVQVQQNQMLIVTAVAFCGIHVAAWNSSFPTKAEQIAWRVFSLVALGMAVLYYLASWWQDIELWRKWGPDGRHQNGITQPWTLWDVAWISTVGIFYSIARWGNLILMFVALRALPPGSYTTINWMSTIPHI</sequence>
<evidence type="ECO:0000256" key="3">
    <source>
        <dbReference type="SAM" id="SignalP"/>
    </source>
</evidence>
<proteinExistence type="predicted"/>
<keyword evidence="2" id="KW-0812">Transmembrane</keyword>
<feature type="compositionally biased region" description="Polar residues" evidence="1">
    <location>
        <begin position="335"/>
        <end position="345"/>
    </location>
</feature>
<feature type="signal peptide" evidence="3">
    <location>
        <begin position="1"/>
        <end position="25"/>
    </location>
</feature>
<evidence type="ECO:0000313" key="4">
    <source>
        <dbReference type="EMBL" id="KAJ5104925.1"/>
    </source>
</evidence>
<feature type="transmembrane region" description="Helical" evidence="2">
    <location>
        <begin position="425"/>
        <end position="444"/>
    </location>
</feature>
<comment type="caution">
    <text evidence="4">The sequence shown here is derived from an EMBL/GenBank/DDBJ whole genome shotgun (WGS) entry which is preliminary data.</text>
</comment>
<dbReference type="Proteomes" id="UP001141434">
    <property type="component" value="Unassembled WGS sequence"/>
</dbReference>
<dbReference type="EMBL" id="JAPMSZ010000004">
    <property type="protein sequence ID" value="KAJ5104925.1"/>
    <property type="molecule type" value="Genomic_DNA"/>
</dbReference>
<feature type="compositionally biased region" description="Basic and acidic residues" evidence="1">
    <location>
        <begin position="346"/>
        <end position="357"/>
    </location>
</feature>
<protein>
    <submittedName>
        <fullName evidence="4">Uncharacterized protein</fullName>
    </submittedName>
</protein>
<feature type="region of interest" description="Disordered" evidence="1">
    <location>
        <begin position="328"/>
        <end position="381"/>
    </location>
</feature>
<keyword evidence="2" id="KW-0472">Membrane</keyword>
<keyword evidence="5" id="KW-1185">Reference proteome</keyword>
<dbReference type="GeneID" id="81392022"/>
<reference evidence="4" key="2">
    <citation type="journal article" date="2023" name="IMA Fungus">
        <title>Comparative genomic study of the Penicillium genus elucidates a diverse pangenome and 15 lateral gene transfer events.</title>
        <authorList>
            <person name="Petersen C."/>
            <person name="Sorensen T."/>
            <person name="Nielsen M.R."/>
            <person name="Sondergaard T.E."/>
            <person name="Sorensen J.L."/>
            <person name="Fitzpatrick D.A."/>
            <person name="Frisvad J.C."/>
            <person name="Nielsen K.L."/>
        </authorList>
    </citation>
    <scope>NUCLEOTIDE SEQUENCE</scope>
    <source>
        <strain evidence="4">IBT 34128</strain>
    </source>
</reference>
<feature type="transmembrane region" description="Helical" evidence="2">
    <location>
        <begin position="294"/>
        <end position="313"/>
    </location>
</feature>
<feature type="transmembrane region" description="Helical" evidence="2">
    <location>
        <begin position="475"/>
        <end position="500"/>
    </location>
</feature>
<reference evidence="4" key="1">
    <citation type="submission" date="2022-11" db="EMBL/GenBank/DDBJ databases">
        <authorList>
            <person name="Petersen C."/>
        </authorList>
    </citation>
    <scope>NUCLEOTIDE SEQUENCE</scope>
    <source>
        <strain evidence="4">IBT 34128</strain>
    </source>
</reference>
<feature type="chain" id="PRO_5040808030" evidence="3">
    <location>
        <begin position="26"/>
        <end position="520"/>
    </location>
</feature>
<dbReference type="OrthoDB" id="3061561at2759"/>
<organism evidence="4 5">
    <name type="scientific">Penicillium alfredii</name>
    <dbReference type="NCBI Taxonomy" id="1506179"/>
    <lineage>
        <taxon>Eukaryota</taxon>
        <taxon>Fungi</taxon>
        <taxon>Dikarya</taxon>
        <taxon>Ascomycota</taxon>
        <taxon>Pezizomycotina</taxon>
        <taxon>Eurotiomycetes</taxon>
        <taxon>Eurotiomycetidae</taxon>
        <taxon>Eurotiales</taxon>
        <taxon>Aspergillaceae</taxon>
        <taxon>Penicillium</taxon>
    </lineage>
</organism>
<gene>
    <name evidence="4" type="ORF">NUU61_002272</name>
</gene>
<keyword evidence="2" id="KW-1133">Transmembrane helix</keyword>
<keyword evidence="3" id="KW-0732">Signal</keyword>
<name>A0A9W9KFV3_9EURO</name>
<feature type="compositionally biased region" description="Basic and acidic residues" evidence="1">
    <location>
        <begin position="371"/>
        <end position="381"/>
    </location>
</feature>
<dbReference type="AlphaFoldDB" id="A0A9W9KFV3"/>
<feature type="transmembrane region" description="Helical" evidence="2">
    <location>
        <begin position="219"/>
        <end position="238"/>
    </location>
</feature>
<feature type="transmembrane region" description="Helical" evidence="2">
    <location>
        <begin position="44"/>
        <end position="63"/>
    </location>
</feature>
<accession>A0A9W9KFV3</accession>
<evidence type="ECO:0000256" key="2">
    <source>
        <dbReference type="SAM" id="Phobius"/>
    </source>
</evidence>